<dbReference type="AlphaFoldDB" id="A0A1I7XQE2"/>
<protein>
    <submittedName>
        <fullName evidence="2">Uncharacterized protein</fullName>
    </submittedName>
</protein>
<keyword evidence="1" id="KW-1185">Reference proteome</keyword>
<evidence type="ECO:0000313" key="2">
    <source>
        <dbReference type="WBParaSite" id="Hba_19564"/>
    </source>
</evidence>
<name>A0A1I7XQE2_HETBA</name>
<evidence type="ECO:0000313" key="1">
    <source>
        <dbReference type="Proteomes" id="UP000095283"/>
    </source>
</evidence>
<sequence length="30" mass="3494">MSFTSVLSGQCVMKWSRSLIMFYGIFDVLF</sequence>
<accession>A0A1I7XQE2</accession>
<dbReference type="Proteomes" id="UP000095283">
    <property type="component" value="Unplaced"/>
</dbReference>
<proteinExistence type="predicted"/>
<dbReference type="WBParaSite" id="Hba_19564">
    <property type="protein sequence ID" value="Hba_19564"/>
    <property type="gene ID" value="Hba_19564"/>
</dbReference>
<organism evidence="1 2">
    <name type="scientific">Heterorhabditis bacteriophora</name>
    <name type="common">Entomopathogenic nematode worm</name>
    <dbReference type="NCBI Taxonomy" id="37862"/>
    <lineage>
        <taxon>Eukaryota</taxon>
        <taxon>Metazoa</taxon>
        <taxon>Ecdysozoa</taxon>
        <taxon>Nematoda</taxon>
        <taxon>Chromadorea</taxon>
        <taxon>Rhabditida</taxon>
        <taxon>Rhabditina</taxon>
        <taxon>Rhabditomorpha</taxon>
        <taxon>Strongyloidea</taxon>
        <taxon>Heterorhabditidae</taxon>
        <taxon>Heterorhabditis</taxon>
    </lineage>
</organism>
<reference evidence="2" key="1">
    <citation type="submission" date="2016-11" db="UniProtKB">
        <authorList>
            <consortium name="WormBaseParasite"/>
        </authorList>
    </citation>
    <scope>IDENTIFICATION</scope>
</reference>